<dbReference type="AlphaFoldDB" id="A0A2G0CK73"/>
<accession>A0A2G0CK73</accession>
<evidence type="ECO:0000313" key="2">
    <source>
        <dbReference type="Proteomes" id="UP000226437"/>
    </source>
</evidence>
<comment type="caution">
    <text evidence="1">The sequence shown here is derived from an EMBL/GenBank/DDBJ whole genome shotgun (WGS) entry which is preliminary data.</text>
</comment>
<evidence type="ECO:0000313" key="1">
    <source>
        <dbReference type="EMBL" id="PHL00374.1"/>
    </source>
</evidence>
<dbReference type="Proteomes" id="UP000226437">
    <property type="component" value="Unassembled WGS sequence"/>
</dbReference>
<name>A0A2G0CK73_9BACT</name>
<dbReference type="EMBL" id="PDLO01000001">
    <property type="protein sequence ID" value="PHL00374.1"/>
    <property type="molecule type" value="Genomic_DNA"/>
</dbReference>
<reference evidence="1 2" key="1">
    <citation type="submission" date="2017-10" db="EMBL/GenBank/DDBJ databases">
        <title>The draft genome sequence of Lewinella marina KCTC 32374.</title>
        <authorList>
            <person name="Wang K."/>
        </authorList>
    </citation>
    <scope>NUCLEOTIDE SEQUENCE [LARGE SCALE GENOMIC DNA]</scope>
    <source>
        <strain evidence="1 2">MKG-38</strain>
    </source>
</reference>
<protein>
    <submittedName>
        <fullName evidence="1">Uncharacterized protein</fullName>
    </submittedName>
</protein>
<organism evidence="1 2">
    <name type="scientific">Neolewinella marina</name>
    <dbReference type="NCBI Taxonomy" id="438751"/>
    <lineage>
        <taxon>Bacteria</taxon>
        <taxon>Pseudomonadati</taxon>
        <taxon>Bacteroidota</taxon>
        <taxon>Saprospiria</taxon>
        <taxon>Saprospirales</taxon>
        <taxon>Lewinellaceae</taxon>
        <taxon>Neolewinella</taxon>
    </lineage>
</organism>
<gene>
    <name evidence="1" type="ORF">CGL56_04890</name>
</gene>
<keyword evidence="2" id="KW-1185">Reference proteome</keyword>
<sequence>MYSRKIMLTLLLGLALLVAPGCFYIDYVDDWPEGAWLGSNAAACPSDSATLAVGSRMASIPEE</sequence>
<proteinExistence type="predicted"/>